<dbReference type="InterPro" id="IPR010432">
    <property type="entry name" value="RDD"/>
</dbReference>
<dbReference type="EMBL" id="CP028858">
    <property type="protein sequence ID" value="AWB27900.1"/>
    <property type="molecule type" value="Genomic_DNA"/>
</dbReference>
<evidence type="ECO:0000256" key="5">
    <source>
        <dbReference type="SAM" id="Phobius"/>
    </source>
</evidence>
<feature type="transmembrane region" description="Helical" evidence="5">
    <location>
        <begin position="20"/>
        <end position="49"/>
    </location>
</feature>
<evidence type="ECO:0000256" key="3">
    <source>
        <dbReference type="ARBA" id="ARBA00022989"/>
    </source>
</evidence>
<keyword evidence="4 5" id="KW-0472">Membrane</keyword>
<evidence type="ECO:0000313" key="8">
    <source>
        <dbReference type="Proteomes" id="UP000244727"/>
    </source>
</evidence>
<dbReference type="KEGG" id="harc:HARCEL1_09345"/>
<dbReference type="Proteomes" id="UP000244727">
    <property type="component" value="Chromosome"/>
</dbReference>
<dbReference type="Pfam" id="PF06271">
    <property type="entry name" value="RDD"/>
    <property type="match status" value="1"/>
</dbReference>
<organism evidence="7 8">
    <name type="scientific">Halococcoides cellulosivorans</name>
    <dbReference type="NCBI Taxonomy" id="1679096"/>
    <lineage>
        <taxon>Archaea</taxon>
        <taxon>Methanobacteriati</taxon>
        <taxon>Methanobacteriota</taxon>
        <taxon>Stenosarchaea group</taxon>
        <taxon>Halobacteria</taxon>
        <taxon>Halobacteriales</taxon>
        <taxon>Haloarculaceae</taxon>
        <taxon>Halococcoides</taxon>
    </lineage>
</organism>
<keyword evidence="8" id="KW-1185">Reference proteome</keyword>
<feature type="transmembrane region" description="Helical" evidence="5">
    <location>
        <begin position="61"/>
        <end position="81"/>
    </location>
</feature>
<dbReference type="RefSeq" id="WP_108382750.1">
    <property type="nucleotide sequence ID" value="NZ_CP028858.1"/>
</dbReference>
<gene>
    <name evidence="7" type="ORF">HARCEL1_09345</name>
</gene>
<dbReference type="GO" id="GO:0016020">
    <property type="term" value="C:membrane"/>
    <property type="evidence" value="ECO:0007669"/>
    <property type="project" value="UniProtKB-SubCell"/>
</dbReference>
<evidence type="ECO:0000256" key="1">
    <source>
        <dbReference type="ARBA" id="ARBA00004141"/>
    </source>
</evidence>
<keyword evidence="2 5" id="KW-0812">Transmembrane</keyword>
<evidence type="ECO:0000259" key="6">
    <source>
        <dbReference type="Pfam" id="PF06271"/>
    </source>
</evidence>
<proteinExistence type="predicted"/>
<accession>A0A2R4X268</accession>
<evidence type="ECO:0000256" key="2">
    <source>
        <dbReference type="ARBA" id="ARBA00022692"/>
    </source>
</evidence>
<dbReference type="GeneID" id="36512710"/>
<feature type="domain" description="RDD" evidence="6">
    <location>
        <begin position="11"/>
        <end position="192"/>
    </location>
</feature>
<reference evidence="7 8" key="1">
    <citation type="submission" date="2018-04" db="EMBL/GenBank/DDBJ databases">
        <title>Halococcoides cellulosivorans gen. nov., sp. nov., an extremely halophilic cellulose-utilizing haloarchaeon from hypersaline lakes.</title>
        <authorList>
            <person name="Sorokin D.Y."/>
            <person name="Toshchakov S.V."/>
            <person name="Samarov N.I."/>
            <person name="Korzhenkov A."/>
            <person name="Kublanov I.V."/>
        </authorList>
    </citation>
    <scope>NUCLEOTIDE SEQUENCE [LARGE SCALE GENOMIC DNA]</scope>
    <source>
        <strain evidence="7 8">HArcel1</strain>
    </source>
</reference>
<evidence type="ECO:0000313" key="7">
    <source>
        <dbReference type="EMBL" id="AWB27900.1"/>
    </source>
</evidence>
<feature type="transmembrane region" description="Helical" evidence="5">
    <location>
        <begin position="132"/>
        <end position="154"/>
    </location>
</feature>
<dbReference type="AlphaFoldDB" id="A0A2R4X268"/>
<name>A0A2R4X268_9EURY</name>
<comment type="subcellular location">
    <subcellularLocation>
        <location evidence="1">Membrane</location>
        <topology evidence="1">Multi-pass membrane protein</topology>
    </subcellularLocation>
</comment>
<feature type="transmembrane region" description="Helical" evidence="5">
    <location>
        <begin position="160"/>
        <end position="179"/>
    </location>
</feature>
<evidence type="ECO:0000256" key="4">
    <source>
        <dbReference type="ARBA" id="ARBA00023136"/>
    </source>
</evidence>
<sequence>MPDTDDEYLQDRLLAAGVDALVAGGVLVFAIGFFYAINQLLGAVLLGALSPESYASESAEIEAFATIIGATVVMSAVLAVIKWVTLTVLWVGYYAGAPILAGQTLGKELFDLRAVSSDGTAMTLRQSVTRTAVLLVPLPVVIVLAGLLGGIPVINWLFDPMALALIGAWGLVEIVVLVGRDDYRRLGDRLAGTRVVREKSHPEN</sequence>
<protein>
    <recommendedName>
        <fullName evidence="6">RDD domain-containing protein</fullName>
    </recommendedName>
</protein>
<keyword evidence="3 5" id="KW-1133">Transmembrane helix</keyword>